<dbReference type="SUPFAM" id="SSF159941">
    <property type="entry name" value="MM3350-like"/>
    <property type="match status" value="1"/>
</dbReference>
<evidence type="ECO:0000313" key="1">
    <source>
        <dbReference type="EMBL" id="MDR7166097.1"/>
    </source>
</evidence>
<reference evidence="1" key="1">
    <citation type="submission" date="2023-07" db="EMBL/GenBank/DDBJ databases">
        <title>Sorghum-associated microbial communities from plants grown in Nebraska, USA.</title>
        <authorList>
            <person name="Schachtman D."/>
        </authorList>
    </citation>
    <scope>NUCLEOTIDE SEQUENCE</scope>
    <source>
        <strain evidence="1">BE261</strain>
    </source>
</reference>
<dbReference type="Proteomes" id="UP001262032">
    <property type="component" value="Unassembled WGS sequence"/>
</dbReference>
<evidence type="ECO:0000313" key="2">
    <source>
        <dbReference type="Proteomes" id="UP001262032"/>
    </source>
</evidence>
<accession>A0AAW8NJ13</accession>
<dbReference type="RefSeq" id="WP_310258572.1">
    <property type="nucleotide sequence ID" value="NZ_JAVDWN010000027.1"/>
</dbReference>
<dbReference type="EMBL" id="JAVDWN010000027">
    <property type="protein sequence ID" value="MDR7166097.1"/>
    <property type="molecule type" value="Genomic_DNA"/>
</dbReference>
<protein>
    <submittedName>
        <fullName evidence="1">Uncharacterized protein</fullName>
    </submittedName>
</protein>
<proteinExistence type="predicted"/>
<organism evidence="1 2">
    <name type="scientific">Pseudarthrobacter oxydans</name>
    <name type="common">Arthrobacter oxydans</name>
    <dbReference type="NCBI Taxonomy" id="1671"/>
    <lineage>
        <taxon>Bacteria</taxon>
        <taxon>Bacillati</taxon>
        <taxon>Actinomycetota</taxon>
        <taxon>Actinomycetes</taxon>
        <taxon>Micrococcales</taxon>
        <taxon>Micrococcaceae</taxon>
        <taxon>Pseudarthrobacter</taxon>
    </lineage>
</organism>
<gene>
    <name evidence="1" type="ORF">J2X12_004151</name>
</gene>
<sequence length="414" mass="45628">MARTWLSVTVELLGGRGEELWPWPGRIFAVGPSHTFMDLANAINGAFARWDRSHLSLFTLADGRVVTDEETGAEMAVSVGGPLMAPPIDIDMAKVVRTVEPGAEFQYTFDLGDAWIHRCVVGEVKVDPLEVLGVRPEVPVPYWGWGSIPDQYGRRWETDDGETETSGTPSLPHPMLHHGWPRHAQAPRIDLSELRASIGAGDAARFLAAVTGHDIDDALQQVGAGVPMALEHRRQEAEPVALSIINRLTLRGGAGDRLLAEDLLAILRGEPLTGQVVPVDLEMLSTLLEGDLDLSTGGYVDLRTGQVYDDSATDPMMVGEGAAINVEEEPDRWLRVNRTGSRHAWRDMAAFAERHHDEALRGRLERVLEGKGAFSRFRDLVHGENLNEEWYTFSTDRQIGRAREFIADNGVRVG</sequence>
<dbReference type="AlphaFoldDB" id="A0AAW8NJ13"/>
<name>A0AAW8NJ13_PSEOX</name>
<dbReference type="Gene3D" id="3.10.290.30">
    <property type="entry name" value="MM3350-like"/>
    <property type="match status" value="1"/>
</dbReference>
<comment type="caution">
    <text evidence="1">The sequence shown here is derived from an EMBL/GenBank/DDBJ whole genome shotgun (WGS) entry which is preliminary data.</text>
</comment>
<dbReference type="InterPro" id="IPR024047">
    <property type="entry name" value="MM3350-like_sf"/>
</dbReference>